<evidence type="ECO:0000259" key="4">
    <source>
        <dbReference type="Pfam" id="PF13525"/>
    </source>
</evidence>
<keyword evidence="6" id="KW-1185">Reference proteome</keyword>
<dbReference type="NCBIfam" id="TIGR02795">
    <property type="entry name" value="tol_pal_ybgF"/>
    <property type="match status" value="1"/>
</dbReference>
<dbReference type="EMBL" id="FNLL01000001">
    <property type="protein sequence ID" value="SDT84508.1"/>
    <property type="molecule type" value="Genomic_DNA"/>
</dbReference>
<dbReference type="AlphaFoldDB" id="A0A1H2DQ58"/>
<organism evidence="5 6">
    <name type="scientific">Desulfobacula phenolica</name>
    <dbReference type="NCBI Taxonomy" id="90732"/>
    <lineage>
        <taxon>Bacteria</taxon>
        <taxon>Pseudomonadati</taxon>
        <taxon>Thermodesulfobacteriota</taxon>
        <taxon>Desulfobacteria</taxon>
        <taxon>Desulfobacterales</taxon>
        <taxon>Desulfobacteraceae</taxon>
        <taxon>Desulfobacula</taxon>
    </lineage>
</organism>
<dbReference type="InterPro" id="IPR011990">
    <property type="entry name" value="TPR-like_helical_dom_sf"/>
</dbReference>
<evidence type="ECO:0000256" key="3">
    <source>
        <dbReference type="SAM" id="Coils"/>
    </source>
</evidence>
<keyword evidence="1" id="KW-0732">Signal</keyword>
<feature type="coiled-coil region" evidence="3">
    <location>
        <begin position="82"/>
        <end position="116"/>
    </location>
</feature>
<dbReference type="Gene3D" id="1.25.40.10">
    <property type="entry name" value="Tetratricopeptide repeat domain"/>
    <property type="match status" value="1"/>
</dbReference>
<dbReference type="HAMAP" id="MF_02066">
    <property type="entry name" value="CpoB"/>
    <property type="match status" value="1"/>
</dbReference>
<accession>A0A1H2DQ58</accession>
<name>A0A1H2DQ58_9BACT</name>
<dbReference type="InterPro" id="IPR019734">
    <property type="entry name" value="TPR_rpt"/>
</dbReference>
<evidence type="ECO:0000313" key="6">
    <source>
        <dbReference type="Proteomes" id="UP000199608"/>
    </source>
</evidence>
<evidence type="ECO:0000313" key="5">
    <source>
        <dbReference type="EMBL" id="SDT84508.1"/>
    </source>
</evidence>
<dbReference type="GO" id="GO:0051301">
    <property type="term" value="P:cell division"/>
    <property type="evidence" value="ECO:0007669"/>
    <property type="project" value="InterPro"/>
</dbReference>
<dbReference type="RefSeq" id="WP_092229700.1">
    <property type="nucleotide sequence ID" value="NZ_FNLL01000001.1"/>
</dbReference>
<proteinExistence type="inferred from homology"/>
<sequence length="292" mass="33808">MRIKYLFGVVVIVLVFSGCVESQSFVILENKVATLELKNKRQTEKSKESAVQNEQIRLKFEQNIESIEKRLNESHSISQEEYAEMKDTIQSIKSDIQRLQGMIEEINHSFAQYRQNDSESIEKKIDRLDQAVSKNYEKVIALEKYMGFEPSAAGKIEKKAVSSIESGKTAELELYEFAKKLFDEGDKENARIRFENFINKYPDSNNADNARFWIADSYYAEKWFEKAILEYQKVLEVYPNSNKLAAARLKQGYAFAELGEKANARLILKELLKKHPDSNEAKYAQKKLKSLK</sequence>
<dbReference type="Proteomes" id="UP000199608">
    <property type="component" value="Unassembled WGS sequence"/>
</dbReference>
<evidence type="ECO:0000256" key="1">
    <source>
        <dbReference type="ARBA" id="ARBA00022729"/>
    </source>
</evidence>
<gene>
    <name evidence="5" type="ORF">SAMN04487931_101286</name>
</gene>
<dbReference type="InterPro" id="IPR034706">
    <property type="entry name" value="CpoB"/>
</dbReference>
<feature type="domain" description="Outer membrane lipoprotein BamD-like" evidence="4">
    <location>
        <begin position="171"/>
        <end position="291"/>
    </location>
</feature>
<dbReference type="InterPro" id="IPR039565">
    <property type="entry name" value="BamD-like"/>
</dbReference>
<feature type="repeat" description="TPR" evidence="2">
    <location>
        <begin position="208"/>
        <end position="241"/>
    </location>
</feature>
<evidence type="ECO:0000256" key="2">
    <source>
        <dbReference type="PROSITE-ProRule" id="PRU00339"/>
    </source>
</evidence>
<dbReference type="SUPFAM" id="SSF48452">
    <property type="entry name" value="TPR-like"/>
    <property type="match status" value="1"/>
</dbReference>
<dbReference type="Pfam" id="PF13525">
    <property type="entry name" value="YfiO"/>
    <property type="match status" value="1"/>
</dbReference>
<reference evidence="6" key="1">
    <citation type="submission" date="2016-10" db="EMBL/GenBank/DDBJ databases">
        <authorList>
            <person name="Varghese N."/>
            <person name="Submissions S."/>
        </authorList>
    </citation>
    <scope>NUCLEOTIDE SEQUENCE [LARGE SCALE GENOMIC DNA]</scope>
    <source>
        <strain evidence="6">DSM 3384</strain>
    </source>
</reference>
<keyword evidence="3" id="KW-0175">Coiled coil</keyword>
<dbReference type="InterPro" id="IPR014162">
    <property type="entry name" value="CpoB_C"/>
</dbReference>
<protein>
    <submittedName>
        <fullName evidence="5">Tol-pal system protein YbgF</fullName>
    </submittedName>
</protein>
<keyword evidence="2" id="KW-0802">TPR repeat</keyword>
<dbReference type="PROSITE" id="PS51257">
    <property type="entry name" value="PROKAR_LIPOPROTEIN"/>
    <property type="match status" value="1"/>
</dbReference>
<dbReference type="PROSITE" id="PS50005">
    <property type="entry name" value="TPR"/>
    <property type="match status" value="1"/>
</dbReference>